<sequence>MLYVVVNGGWGRRQESVVQIAERWVESLSALGDLNDAAFTGWLEAVDDISTAPRMPLSVAALSDYLKRENPESDVDRIGYTTSLLTNNPGMPRVTFSIHAGGTSEWVTNSVALSFRSRKLDESVLAVSRSSDVLRIFADAWDIDTGQAYGRAQYDAVREEFGLDNSAPRCGRSVYLSAKRAALAPEGLSGTYARTAHGGLIIDFTRGGAEEPDIETILDANRQLRAAGALEPLPEPLDRSKW</sequence>
<proteinExistence type="predicted"/>
<dbReference type="RefSeq" id="WP_093652414.1">
    <property type="nucleotide sequence ID" value="NZ_FNHI01000002.1"/>
</dbReference>
<dbReference type="InterPro" id="IPR028969">
    <property type="entry name" value="Imm52"/>
</dbReference>
<dbReference type="AlphaFoldDB" id="A0A1G9NZC5"/>
<keyword evidence="3" id="KW-1185">Reference proteome</keyword>
<evidence type="ECO:0000313" key="2">
    <source>
        <dbReference type="EMBL" id="SDL91972.1"/>
    </source>
</evidence>
<dbReference type="GeneID" id="40828150"/>
<dbReference type="Proteomes" id="UP000199063">
    <property type="component" value="Unassembled WGS sequence"/>
</dbReference>
<dbReference type="Pfam" id="PF15579">
    <property type="entry name" value="Imm52"/>
    <property type="match status" value="1"/>
</dbReference>
<feature type="domain" description="Immunity protein 52" evidence="1">
    <location>
        <begin position="9"/>
        <end position="185"/>
    </location>
</feature>
<dbReference type="OrthoDB" id="3770451at2"/>
<reference evidence="3" key="1">
    <citation type="submission" date="2016-10" db="EMBL/GenBank/DDBJ databases">
        <authorList>
            <person name="Varghese N."/>
            <person name="Submissions S."/>
        </authorList>
    </citation>
    <scope>NUCLEOTIDE SEQUENCE [LARGE SCALE GENOMIC DNA]</scope>
    <source>
        <strain evidence="3">CGMCC 4.7042</strain>
    </source>
</reference>
<dbReference type="STRING" id="1196353.SAMN05444921_102202"/>
<organism evidence="2 3">
    <name type="scientific">Streptomyces wuyuanensis</name>
    <dbReference type="NCBI Taxonomy" id="1196353"/>
    <lineage>
        <taxon>Bacteria</taxon>
        <taxon>Bacillati</taxon>
        <taxon>Actinomycetota</taxon>
        <taxon>Actinomycetes</taxon>
        <taxon>Kitasatosporales</taxon>
        <taxon>Streptomycetaceae</taxon>
        <taxon>Streptomyces</taxon>
    </lineage>
</organism>
<evidence type="ECO:0000313" key="3">
    <source>
        <dbReference type="Proteomes" id="UP000199063"/>
    </source>
</evidence>
<gene>
    <name evidence="2" type="ORF">SAMN05444921_102202</name>
</gene>
<name>A0A1G9NZC5_9ACTN</name>
<evidence type="ECO:0000259" key="1">
    <source>
        <dbReference type="Pfam" id="PF15579"/>
    </source>
</evidence>
<protein>
    <recommendedName>
        <fullName evidence="1">Immunity protein 52 domain-containing protein</fullName>
    </recommendedName>
</protein>
<accession>A0A1G9NZC5</accession>
<dbReference type="EMBL" id="FNHI01000002">
    <property type="protein sequence ID" value="SDL91972.1"/>
    <property type="molecule type" value="Genomic_DNA"/>
</dbReference>